<evidence type="ECO:0000256" key="3">
    <source>
        <dbReference type="ARBA" id="ARBA00022692"/>
    </source>
</evidence>
<comment type="caution">
    <text evidence="7">The sequence shown here is derived from an EMBL/GenBank/DDBJ whole genome shotgun (WGS) entry which is preliminary data.</text>
</comment>
<dbReference type="RefSeq" id="WP_189298649.1">
    <property type="nucleotide sequence ID" value="NZ_BMRP01000005.1"/>
</dbReference>
<dbReference type="Gene3D" id="1.20.1250.20">
    <property type="entry name" value="MFS general substrate transporter like domains"/>
    <property type="match status" value="1"/>
</dbReference>
<dbReference type="CDD" id="cd06173">
    <property type="entry name" value="MFS_MefA_like"/>
    <property type="match status" value="1"/>
</dbReference>
<dbReference type="Proteomes" id="UP000654471">
    <property type="component" value="Unassembled WGS sequence"/>
</dbReference>
<dbReference type="PANTHER" id="PTHR23513:SF6">
    <property type="entry name" value="MAJOR FACILITATOR SUPERFAMILY ASSOCIATED DOMAIN-CONTAINING PROTEIN"/>
    <property type="match status" value="1"/>
</dbReference>
<name>A0ABQ2UX70_9ACTN</name>
<accession>A0ABQ2UX70</accession>
<evidence type="ECO:0000313" key="8">
    <source>
        <dbReference type="Proteomes" id="UP000654471"/>
    </source>
</evidence>
<feature type="transmembrane region" description="Helical" evidence="6">
    <location>
        <begin position="229"/>
        <end position="250"/>
    </location>
</feature>
<dbReference type="EMBL" id="BMRP01000005">
    <property type="protein sequence ID" value="GGU55805.1"/>
    <property type="molecule type" value="Genomic_DNA"/>
</dbReference>
<proteinExistence type="predicted"/>
<organism evidence="7 8">
    <name type="scientific">Streptomyces albospinus</name>
    <dbReference type="NCBI Taxonomy" id="285515"/>
    <lineage>
        <taxon>Bacteria</taxon>
        <taxon>Bacillati</taxon>
        <taxon>Actinomycetota</taxon>
        <taxon>Actinomycetes</taxon>
        <taxon>Kitasatosporales</taxon>
        <taxon>Streptomycetaceae</taxon>
        <taxon>Streptomyces</taxon>
    </lineage>
</organism>
<evidence type="ECO:0000313" key="7">
    <source>
        <dbReference type="EMBL" id="GGU55805.1"/>
    </source>
</evidence>
<feature type="transmembrane region" description="Helical" evidence="6">
    <location>
        <begin position="81"/>
        <end position="100"/>
    </location>
</feature>
<sequence>MTAGAESSLWRHRDFRLYWTGQAADVLGSSLSSVAIPLVAVVNLHATTWEAAVLAAVQKTPPLLFSLPAGAWCDRVRKRPLMMATSLICAAAMASIPLAASHGRLTLLQLWVAAFVVGSCHVVGMAASLSYIPHLLLPHRLMEANAKLASANTLADIGGPALAGALIGVIGAARAVAADAVSYLVTAWCTLLIRSPETVPERPTAQRSLRGEIRAGIAYTWRHPVIGPLVTTNAIVSTVLAGTSAIWVVYLLRELHWSPETFAVVMSIGASGGFLASLTTPRLTSRYGAGPVMITALTLAPASQLPLLLAGPGIAGQLGIGCGLFAQLFGAVTHGLTQRTVRQRACAPDMQGRMQATGQWTAFGLRPFAALLAGYAGTTLGLHTTLSLGACLLVLPPLRLALTPIRTLRLVAP</sequence>
<reference evidence="8" key="1">
    <citation type="journal article" date="2019" name="Int. J. Syst. Evol. Microbiol.">
        <title>The Global Catalogue of Microorganisms (GCM) 10K type strain sequencing project: providing services to taxonomists for standard genome sequencing and annotation.</title>
        <authorList>
            <consortium name="The Broad Institute Genomics Platform"/>
            <consortium name="The Broad Institute Genome Sequencing Center for Infectious Disease"/>
            <person name="Wu L."/>
            <person name="Ma J."/>
        </authorList>
    </citation>
    <scope>NUCLEOTIDE SEQUENCE [LARGE SCALE GENOMIC DNA]</scope>
    <source>
        <strain evidence="8">JCM 3399</strain>
    </source>
</reference>
<dbReference type="InterPro" id="IPR036259">
    <property type="entry name" value="MFS_trans_sf"/>
</dbReference>
<evidence type="ECO:0000256" key="6">
    <source>
        <dbReference type="SAM" id="Phobius"/>
    </source>
</evidence>
<dbReference type="Pfam" id="PF07690">
    <property type="entry name" value="MFS_1"/>
    <property type="match status" value="1"/>
</dbReference>
<keyword evidence="3 6" id="KW-0812">Transmembrane</keyword>
<feature type="transmembrane region" description="Helical" evidence="6">
    <location>
        <begin position="287"/>
        <end position="308"/>
    </location>
</feature>
<evidence type="ECO:0000256" key="5">
    <source>
        <dbReference type="ARBA" id="ARBA00023136"/>
    </source>
</evidence>
<dbReference type="PANTHER" id="PTHR23513">
    <property type="entry name" value="INTEGRAL MEMBRANE EFFLUX PROTEIN-RELATED"/>
    <property type="match status" value="1"/>
</dbReference>
<evidence type="ECO:0000256" key="2">
    <source>
        <dbReference type="ARBA" id="ARBA00022475"/>
    </source>
</evidence>
<keyword evidence="8" id="KW-1185">Reference proteome</keyword>
<keyword evidence="5 6" id="KW-0472">Membrane</keyword>
<keyword evidence="2" id="KW-1003">Cell membrane</keyword>
<evidence type="ECO:0000256" key="4">
    <source>
        <dbReference type="ARBA" id="ARBA00022989"/>
    </source>
</evidence>
<keyword evidence="4 6" id="KW-1133">Transmembrane helix</keyword>
<dbReference type="InterPro" id="IPR011701">
    <property type="entry name" value="MFS"/>
</dbReference>
<protein>
    <submittedName>
        <fullName evidence="7">MFS transporter</fullName>
    </submittedName>
</protein>
<feature type="transmembrane region" description="Helical" evidence="6">
    <location>
        <begin position="314"/>
        <end position="336"/>
    </location>
</feature>
<dbReference type="SUPFAM" id="SSF103473">
    <property type="entry name" value="MFS general substrate transporter"/>
    <property type="match status" value="1"/>
</dbReference>
<comment type="subcellular location">
    <subcellularLocation>
        <location evidence="1">Cell membrane</location>
        <topology evidence="1">Multi-pass membrane protein</topology>
    </subcellularLocation>
</comment>
<feature type="transmembrane region" description="Helical" evidence="6">
    <location>
        <begin position="262"/>
        <end position="280"/>
    </location>
</feature>
<feature type="transmembrane region" description="Helical" evidence="6">
    <location>
        <begin position="357"/>
        <end position="376"/>
    </location>
</feature>
<gene>
    <name evidence="7" type="ORF">GCM10010211_20770</name>
</gene>
<feature type="transmembrane region" description="Helical" evidence="6">
    <location>
        <begin position="112"/>
        <end position="132"/>
    </location>
</feature>
<evidence type="ECO:0000256" key="1">
    <source>
        <dbReference type="ARBA" id="ARBA00004651"/>
    </source>
</evidence>